<dbReference type="SUPFAM" id="SSF111369">
    <property type="entry name" value="HlyD-like secretion proteins"/>
    <property type="match status" value="1"/>
</dbReference>
<dbReference type="GO" id="GO:0022857">
    <property type="term" value="F:transmembrane transporter activity"/>
    <property type="evidence" value="ECO:0007669"/>
    <property type="project" value="InterPro"/>
</dbReference>
<dbReference type="PANTHER" id="PTHR30158">
    <property type="entry name" value="ACRA/E-RELATED COMPONENT OF DRUG EFFLUX TRANSPORTER"/>
    <property type="match status" value="1"/>
</dbReference>
<organism evidence="8 9">
    <name type="scientific">Methylobacterium planeticum</name>
    <dbReference type="NCBI Taxonomy" id="2615211"/>
    <lineage>
        <taxon>Bacteria</taxon>
        <taxon>Pseudomonadati</taxon>
        <taxon>Pseudomonadota</taxon>
        <taxon>Alphaproteobacteria</taxon>
        <taxon>Hyphomicrobiales</taxon>
        <taxon>Methylobacteriaceae</taxon>
        <taxon>Methylobacterium</taxon>
    </lineage>
</organism>
<evidence type="ECO:0000259" key="4">
    <source>
        <dbReference type="Pfam" id="PF25876"/>
    </source>
</evidence>
<dbReference type="InterPro" id="IPR058637">
    <property type="entry name" value="YknX-like_C"/>
</dbReference>
<evidence type="ECO:0000259" key="6">
    <source>
        <dbReference type="Pfam" id="PF25944"/>
    </source>
</evidence>
<feature type="region of interest" description="Disordered" evidence="2">
    <location>
        <begin position="133"/>
        <end position="156"/>
    </location>
</feature>
<dbReference type="NCBIfam" id="TIGR01730">
    <property type="entry name" value="RND_mfp"/>
    <property type="match status" value="1"/>
</dbReference>
<dbReference type="Proteomes" id="UP000441523">
    <property type="component" value="Unassembled WGS sequence"/>
</dbReference>
<gene>
    <name evidence="8" type="ORF">F6X51_03960</name>
</gene>
<dbReference type="GO" id="GO:0046677">
    <property type="term" value="P:response to antibiotic"/>
    <property type="evidence" value="ECO:0007669"/>
    <property type="project" value="TreeGrafter"/>
</dbReference>
<feature type="chain" id="PRO_5026865927" evidence="3">
    <location>
        <begin position="31"/>
        <end position="384"/>
    </location>
</feature>
<evidence type="ECO:0000313" key="8">
    <source>
        <dbReference type="EMBL" id="KAB1075056.1"/>
    </source>
</evidence>
<keyword evidence="3" id="KW-0732">Signal</keyword>
<dbReference type="Gene3D" id="1.10.287.470">
    <property type="entry name" value="Helix hairpin bin"/>
    <property type="match status" value="1"/>
</dbReference>
<feature type="compositionally biased region" description="Polar residues" evidence="2">
    <location>
        <begin position="133"/>
        <end position="154"/>
    </location>
</feature>
<proteinExistence type="inferred from homology"/>
<sequence>MRKRLTSLLNRLGFTAGLLGLGLAAGPALAQAPGGPPPTVSVAKPVVREIVERDAYTGRFDPVEFVEVRARVTGYLDKIAFQDGATVKKGDLLFVIDRRPYKAALDQATATLTSAKARLNFTQTDLDRAQTLSRSGNISEQVTDQRRQASQTAQADVDNAEAALRQAQLNYDFTEVRSPINGRISRRLVTEGNIVITDQTLLTTIVSLDPIYFGFTVDERSFLKYQGSLGIGMGQTQQGKGVPILIALTGEEKPTRKGSLDFVDNRVDNQTGTVLLRATVENQDGFIKPGLFGIVSLPATKPYQGILLPDDAVTANQDKRIVYVIAEDGTAAAREIKLGPKVDGYRVIREGLKGDETVVINGLTRVRPGAKVTAEMKTLPPSRS</sequence>
<accession>A0A6N6MWJ2</accession>
<dbReference type="GO" id="GO:0030313">
    <property type="term" value="C:cell envelope"/>
    <property type="evidence" value="ECO:0007669"/>
    <property type="project" value="UniProtKB-SubCell"/>
</dbReference>
<dbReference type="PANTHER" id="PTHR30158:SF24">
    <property type="entry name" value="HLYD FAMILY SECRETION PROTEIN"/>
    <property type="match status" value="1"/>
</dbReference>
<dbReference type="Pfam" id="PF25989">
    <property type="entry name" value="YknX_C"/>
    <property type="match status" value="1"/>
</dbReference>
<comment type="similarity">
    <text evidence="1">Belongs to the membrane fusion protein (MFP) (TC 8.A.1) family.</text>
</comment>
<feature type="signal peptide" evidence="3">
    <location>
        <begin position="1"/>
        <end position="30"/>
    </location>
</feature>
<dbReference type="InterPro" id="IPR006143">
    <property type="entry name" value="RND_pump_MFP"/>
</dbReference>
<dbReference type="Gene3D" id="2.40.30.170">
    <property type="match status" value="1"/>
</dbReference>
<dbReference type="Pfam" id="PF25944">
    <property type="entry name" value="Beta-barrel_RND"/>
    <property type="match status" value="1"/>
</dbReference>
<evidence type="ECO:0000259" key="7">
    <source>
        <dbReference type="Pfam" id="PF25989"/>
    </source>
</evidence>
<dbReference type="InterPro" id="IPR058624">
    <property type="entry name" value="MdtA-like_HH"/>
</dbReference>
<evidence type="ECO:0000256" key="2">
    <source>
        <dbReference type="SAM" id="MobiDB-lite"/>
    </source>
</evidence>
<protein>
    <submittedName>
        <fullName evidence="8">Efflux RND transporter periplasmic adaptor subunit</fullName>
    </submittedName>
</protein>
<dbReference type="EMBL" id="VZZJ01000003">
    <property type="protein sequence ID" value="KAB1075056.1"/>
    <property type="molecule type" value="Genomic_DNA"/>
</dbReference>
<dbReference type="Pfam" id="PF25876">
    <property type="entry name" value="HH_MFP_RND"/>
    <property type="match status" value="1"/>
</dbReference>
<feature type="domain" description="YknX-like C-terminal permuted SH3-like" evidence="7">
    <location>
        <begin position="307"/>
        <end position="373"/>
    </location>
</feature>
<feature type="domain" description="Multidrug resistance protein MdtA-like beta-barrel" evidence="6">
    <location>
        <begin position="211"/>
        <end position="297"/>
    </location>
</feature>
<reference evidence="8 9" key="1">
    <citation type="submission" date="2019-09" db="EMBL/GenBank/DDBJ databases">
        <title>YIM 132548 draft genome.</title>
        <authorList>
            <person name="Jiang L."/>
        </authorList>
    </citation>
    <scope>NUCLEOTIDE SEQUENCE [LARGE SCALE GENOMIC DNA]</scope>
    <source>
        <strain evidence="8 9">YIM 132548</strain>
    </source>
</reference>
<keyword evidence="9" id="KW-1185">Reference proteome</keyword>
<dbReference type="Pfam" id="PF25917">
    <property type="entry name" value="BSH_RND"/>
    <property type="match status" value="1"/>
</dbReference>
<dbReference type="RefSeq" id="WP_150961928.1">
    <property type="nucleotide sequence ID" value="NZ_VZZJ01000003.1"/>
</dbReference>
<dbReference type="GO" id="GO:0005886">
    <property type="term" value="C:plasma membrane"/>
    <property type="evidence" value="ECO:0007669"/>
    <property type="project" value="TreeGrafter"/>
</dbReference>
<name>A0A6N6MWJ2_9HYPH</name>
<dbReference type="AlphaFoldDB" id="A0A6N6MWJ2"/>
<evidence type="ECO:0000256" key="1">
    <source>
        <dbReference type="ARBA" id="ARBA00009477"/>
    </source>
</evidence>
<evidence type="ECO:0000259" key="5">
    <source>
        <dbReference type="Pfam" id="PF25917"/>
    </source>
</evidence>
<dbReference type="InterPro" id="IPR058625">
    <property type="entry name" value="MdtA-like_BSH"/>
</dbReference>
<dbReference type="Gene3D" id="2.40.50.100">
    <property type="match status" value="1"/>
</dbReference>
<dbReference type="InterPro" id="IPR058626">
    <property type="entry name" value="MdtA-like_b-barrel"/>
</dbReference>
<feature type="domain" description="Multidrug resistance protein MdtA-like alpha-helical hairpin" evidence="4">
    <location>
        <begin position="105"/>
        <end position="174"/>
    </location>
</feature>
<comment type="caution">
    <text evidence="8">The sequence shown here is derived from an EMBL/GenBank/DDBJ whole genome shotgun (WGS) entry which is preliminary data.</text>
</comment>
<evidence type="ECO:0000256" key="3">
    <source>
        <dbReference type="SAM" id="SignalP"/>
    </source>
</evidence>
<dbReference type="Gene3D" id="2.40.420.20">
    <property type="match status" value="1"/>
</dbReference>
<feature type="domain" description="Multidrug resistance protein MdtA-like barrel-sandwich hybrid" evidence="5">
    <location>
        <begin position="65"/>
        <end position="203"/>
    </location>
</feature>
<evidence type="ECO:0000313" key="9">
    <source>
        <dbReference type="Proteomes" id="UP000441523"/>
    </source>
</evidence>